<protein>
    <recommendedName>
        <fullName evidence="2">Phosphatidic acid phosphatase type 2/haloperoxidase domain-containing protein</fullName>
    </recommendedName>
</protein>
<dbReference type="EMBL" id="PUHY01000012">
    <property type="protein sequence ID" value="PQO32458.1"/>
    <property type="molecule type" value="Genomic_DNA"/>
</dbReference>
<dbReference type="Pfam" id="PF01569">
    <property type="entry name" value="PAP2"/>
    <property type="match status" value="1"/>
</dbReference>
<sequence>MLKRIANSIISSPRSSAGALTMPELHNSLQNTSSSLSTKPPTDSSPVSKYLLIAMTAGPLLLLAILTAICYLTPLDLVTTRQFFSPNSGNPFPFRETLLANLIYDYGPIPAIVFGTVTALLFLASFVFRSLRTTRKGALFCLLAILIGPGILINSVLKPYWGRPRPCDIAAFGGSQTYIPPGTIGPYEMAKSFPSGHASMGFVFMLPAFLLLRKHSRAAVAVFVIGVLLGGGVGASRIAEGGHFLSDIAWSGAIVYFTGLALYVGMYGWAKADTLSLKQAEAPGITIPFPRNQREAEPRETSAA</sequence>
<dbReference type="AlphaFoldDB" id="A0A2S8FJV6"/>
<reference evidence="3 4" key="1">
    <citation type="submission" date="2018-02" db="EMBL/GenBank/DDBJ databases">
        <title>Comparative genomes isolates from brazilian mangrove.</title>
        <authorList>
            <person name="Araujo J.E."/>
            <person name="Taketani R.G."/>
            <person name="Silva M.C.P."/>
            <person name="Loureco M.V."/>
            <person name="Andreote F.D."/>
        </authorList>
    </citation>
    <scope>NUCLEOTIDE SEQUENCE [LARGE SCALE GENOMIC DNA]</scope>
    <source>
        <strain evidence="3 4">Hex-1 MGV</strain>
    </source>
</reference>
<feature type="transmembrane region" description="Helical" evidence="1">
    <location>
        <begin position="195"/>
        <end position="212"/>
    </location>
</feature>
<dbReference type="InterPro" id="IPR036938">
    <property type="entry name" value="PAP2/HPO_sf"/>
</dbReference>
<organism evidence="3 4">
    <name type="scientific">Blastopirellula marina</name>
    <dbReference type="NCBI Taxonomy" id="124"/>
    <lineage>
        <taxon>Bacteria</taxon>
        <taxon>Pseudomonadati</taxon>
        <taxon>Planctomycetota</taxon>
        <taxon>Planctomycetia</taxon>
        <taxon>Pirellulales</taxon>
        <taxon>Pirellulaceae</taxon>
        <taxon>Blastopirellula</taxon>
    </lineage>
</organism>
<evidence type="ECO:0000259" key="2">
    <source>
        <dbReference type="SMART" id="SM00014"/>
    </source>
</evidence>
<dbReference type="CDD" id="cd03396">
    <property type="entry name" value="PAP2_like_6"/>
    <property type="match status" value="1"/>
</dbReference>
<feature type="transmembrane region" description="Helical" evidence="1">
    <location>
        <begin position="109"/>
        <end position="128"/>
    </location>
</feature>
<name>A0A2S8FJV6_9BACT</name>
<dbReference type="SUPFAM" id="SSF48317">
    <property type="entry name" value="Acid phosphatase/Vanadium-dependent haloperoxidase"/>
    <property type="match status" value="1"/>
</dbReference>
<proteinExistence type="predicted"/>
<feature type="transmembrane region" description="Helical" evidence="1">
    <location>
        <begin position="50"/>
        <end position="74"/>
    </location>
</feature>
<evidence type="ECO:0000313" key="3">
    <source>
        <dbReference type="EMBL" id="PQO32458.1"/>
    </source>
</evidence>
<dbReference type="Gene3D" id="1.20.144.10">
    <property type="entry name" value="Phosphatidic acid phosphatase type 2/haloperoxidase"/>
    <property type="match status" value="2"/>
</dbReference>
<evidence type="ECO:0000256" key="1">
    <source>
        <dbReference type="SAM" id="Phobius"/>
    </source>
</evidence>
<accession>A0A2S8FJV6</accession>
<feature type="transmembrane region" description="Helical" evidence="1">
    <location>
        <begin position="248"/>
        <end position="270"/>
    </location>
</feature>
<gene>
    <name evidence="3" type="ORF">C5Y83_19770</name>
</gene>
<feature type="transmembrane region" description="Helical" evidence="1">
    <location>
        <begin position="219"/>
        <end position="236"/>
    </location>
</feature>
<dbReference type="SMART" id="SM00014">
    <property type="entry name" value="acidPPc"/>
    <property type="match status" value="1"/>
</dbReference>
<feature type="domain" description="Phosphatidic acid phosphatase type 2/haloperoxidase" evidence="2">
    <location>
        <begin position="138"/>
        <end position="263"/>
    </location>
</feature>
<comment type="caution">
    <text evidence="3">The sequence shown here is derived from an EMBL/GenBank/DDBJ whole genome shotgun (WGS) entry which is preliminary data.</text>
</comment>
<evidence type="ECO:0000313" key="4">
    <source>
        <dbReference type="Proteomes" id="UP000238322"/>
    </source>
</evidence>
<keyword evidence="1" id="KW-1133">Transmembrane helix</keyword>
<dbReference type="Proteomes" id="UP000238322">
    <property type="component" value="Unassembled WGS sequence"/>
</dbReference>
<keyword evidence="1" id="KW-0812">Transmembrane</keyword>
<feature type="transmembrane region" description="Helical" evidence="1">
    <location>
        <begin position="137"/>
        <end position="157"/>
    </location>
</feature>
<keyword evidence="1" id="KW-0472">Membrane</keyword>
<dbReference type="InterPro" id="IPR000326">
    <property type="entry name" value="PAP2/HPO"/>
</dbReference>